<dbReference type="SUPFAM" id="SSF52440">
    <property type="entry name" value="PreATP-grasp domain"/>
    <property type="match status" value="1"/>
</dbReference>
<feature type="binding site" evidence="21">
    <location>
        <position position="319"/>
    </location>
    <ligand>
        <name>Mg(2+)</name>
        <dbReference type="ChEBI" id="CHEBI:18420"/>
        <label>2</label>
    </ligand>
</feature>
<keyword evidence="15 18" id="KW-0961">Cell wall biogenesis/degradation</keyword>
<dbReference type="GO" id="GO:0008360">
    <property type="term" value="P:regulation of cell shape"/>
    <property type="evidence" value="ECO:0007669"/>
    <property type="project" value="UniProtKB-KW"/>
</dbReference>
<dbReference type="InterPro" id="IPR011761">
    <property type="entry name" value="ATP-grasp"/>
</dbReference>
<evidence type="ECO:0000256" key="14">
    <source>
        <dbReference type="ARBA" id="ARBA00023211"/>
    </source>
</evidence>
<dbReference type="NCBIfam" id="TIGR01205">
    <property type="entry name" value="D_ala_D_alaTIGR"/>
    <property type="match status" value="1"/>
</dbReference>
<evidence type="ECO:0000313" key="24">
    <source>
        <dbReference type="EMBL" id="RDH40915.1"/>
    </source>
</evidence>
<dbReference type="PANTHER" id="PTHR23132:SF25">
    <property type="entry name" value="D-ALANINE--D-ALANINE LIGASE A"/>
    <property type="match status" value="1"/>
</dbReference>
<evidence type="ECO:0000256" key="1">
    <source>
        <dbReference type="ARBA" id="ARBA00001936"/>
    </source>
</evidence>
<evidence type="ECO:0000256" key="16">
    <source>
        <dbReference type="ARBA" id="ARBA00047614"/>
    </source>
</evidence>
<dbReference type="AlphaFoldDB" id="A0A370CJC6"/>
<reference evidence="24 25" key="1">
    <citation type="journal article" date="2017" name="Int. J. Syst. Evol. Microbiol.">
        <title>Aquarickettsiella crustaci n. gen. n. sp. (Gammaproteobacteria: Legionellales: Coxiellaceae); a bacterial pathogen of the freshwater crustacean: Gammarus fossarum (Malacostraca: Amphipoda).</title>
        <authorList>
            <person name="Bojko J."/>
            <person name="Dunn A.M."/>
            <person name="Stebbing P.D."/>
            <person name="Van Aerle R."/>
            <person name="Bacela-Spychalska K."/>
            <person name="Bean T.P."/>
            <person name="Stentiford G.D."/>
        </authorList>
    </citation>
    <scope>NUCLEOTIDE SEQUENCE [LARGE SCALE GENOMIC DNA]</scope>
    <source>
        <strain evidence="24">RA15029</strain>
    </source>
</reference>
<feature type="active site" evidence="19">
    <location>
        <position position="190"/>
    </location>
</feature>
<dbReference type="Pfam" id="PF01820">
    <property type="entry name" value="Dala_Dala_lig_N"/>
    <property type="match status" value="1"/>
</dbReference>
<evidence type="ECO:0000256" key="19">
    <source>
        <dbReference type="PIRSR" id="PIRSR039102-1"/>
    </source>
</evidence>
<organism evidence="24 25">
    <name type="scientific">Candidatus Aquirickettsiella gammari</name>
    <dbReference type="NCBI Taxonomy" id="2016198"/>
    <lineage>
        <taxon>Bacteria</taxon>
        <taxon>Pseudomonadati</taxon>
        <taxon>Pseudomonadota</taxon>
        <taxon>Gammaproteobacteria</taxon>
        <taxon>Legionellales</taxon>
        <taxon>Coxiellaceae</taxon>
        <taxon>Candidatus Aquirickettsiella</taxon>
    </lineage>
</organism>
<evidence type="ECO:0000256" key="10">
    <source>
        <dbReference type="ARBA" id="ARBA00022840"/>
    </source>
</evidence>
<reference evidence="24 25" key="2">
    <citation type="journal article" date="2018" name="J. Invertebr. Pathol.">
        <title>'Candidatus Aquirickettsiella gammari' (Gammaproteobacteria: Legionellales: Coxiellaceae): A bacterial pathogen of the freshwater crustacean Gammarus fossarum (Malacostraca: Amphipoda).</title>
        <authorList>
            <person name="Bojko J."/>
            <person name="Dunn A.M."/>
            <person name="Stebbing P.D."/>
            <person name="van Aerle R."/>
            <person name="Bacela-Spychalska K."/>
            <person name="Bean T.P."/>
            <person name="Urrutia A."/>
            <person name="Stentiford G.D."/>
        </authorList>
    </citation>
    <scope>NUCLEOTIDE SEQUENCE [LARGE SCALE GENOMIC DNA]</scope>
    <source>
        <strain evidence="24">RA15029</strain>
    </source>
</reference>
<keyword evidence="14 21" id="KW-0464">Manganese</keyword>
<dbReference type="InterPro" id="IPR016185">
    <property type="entry name" value="PreATP-grasp_dom_sf"/>
</dbReference>
<keyword evidence="9 20" id="KW-0547">Nucleotide-binding</keyword>
<keyword evidence="6 18" id="KW-0963">Cytoplasm</keyword>
<dbReference type="NCBIfam" id="NF002528">
    <property type="entry name" value="PRK01966.1-4"/>
    <property type="match status" value="1"/>
</dbReference>
<dbReference type="PIRSF" id="PIRSF039102">
    <property type="entry name" value="Ddl/VanB"/>
    <property type="match status" value="1"/>
</dbReference>
<feature type="binding site" evidence="20">
    <location>
        <begin position="190"/>
        <end position="191"/>
    </location>
    <ligand>
        <name>ATP</name>
        <dbReference type="ChEBI" id="CHEBI:30616"/>
    </ligand>
</feature>
<dbReference type="InterPro" id="IPR013815">
    <property type="entry name" value="ATP_grasp_subdomain_1"/>
</dbReference>
<feature type="active site" evidence="19">
    <location>
        <position position="21"/>
    </location>
</feature>
<comment type="function">
    <text evidence="2 18">Cell wall formation.</text>
</comment>
<feature type="domain" description="ATP-grasp" evidence="23">
    <location>
        <begin position="141"/>
        <end position="352"/>
    </location>
</feature>
<dbReference type="InterPro" id="IPR011095">
    <property type="entry name" value="Dala_Dala_lig_C"/>
</dbReference>
<evidence type="ECO:0000256" key="4">
    <source>
        <dbReference type="ARBA" id="ARBA00004752"/>
    </source>
</evidence>
<evidence type="ECO:0000256" key="18">
    <source>
        <dbReference type="HAMAP-Rule" id="MF_00047"/>
    </source>
</evidence>
<dbReference type="Pfam" id="PF07478">
    <property type="entry name" value="Dala_Dala_lig_C"/>
    <property type="match status" value="1"/>
</dbReference>
<evidence type="ECO:0000256" key="2">
    <source>
        <dbReference type="ARBA" id="ARBA00003921"/>
    </source>
</evidence>
<feature type="binding site" evidence="20">
    <location>
        <begin position="318"/>
        <end position="319"/>
    </location>
    <ligand>
        <name>ATP</name>
        <dbReference type="ChEBI" id="CHEBI:30616"/>
    </ligand>
</feature>
<evidence type="ECO:0000256" key="6">
    <source>
        <dbReference type="ARBA" id="ARBA00022490"/>
    </source>
</evidence>
<sequence>MSIKENSKIKVAVLYGGRSAEHEVSSQSAAAVIKHLDRNKFTIIPIGIDKQGYCFVNDVSQFSGQELVSALPLQTKTSTTLTSIAELNYGKKPICDVVFPLLHGSFGEDGTIQGLLEILDLAYVGADVLGSALSMDKDMAKRLVSGESIPVVPFLTLNSGLWSTKQAQSRAEIERKISYPLFVKPANSGSSLGVTKVKKSTDLSAAIELAFTYSTKVLLEKAFEVREIEIAVLENSHWGEEPLLSTAGEIIPRHEFYSYKAKYLDAKGAELIIPAVLQAGQLTQLKSYAAQIFTRLNCAGMARIDFFIEKQLQKIYFNELNTIPGFTPISMYPKLWQASGISYPQLLSELIELAMARHRRLDSLKHPL</sequence>
<comment type="catalytic activity">
    <reaction evidence="16 18">
        <text>2 D-alanine + ATP = D-alanyl-D-alanine + ADP + phosphate + H(+)</text>
        <dbReference type="Rhea" id="RHEA:11224"/>
        <dbReference type="ChEBI" id="CHEBI:15378"/>
        <dbReference type="ChEBI" id="CHEBI:30616"/>
        <dbReference type="ChEBI" id="CHEBI:43474"/>
        <dbReference type="ChEBI" id="CHEBI:57416"/>
        <dbReference type="ChEBI" id="CHEBI:57822"/>
        <dbReference type="ChEBI" id="CHEBI:456216"/>
        <dbReference type="EC" id="6.3.2.4"/>
    </reaction>
</comment>
<dbReference type="Gene3D" id="3.30.1490.20">
    <property type="entry name" value="ATP-grasp fold, A domain"/>
    <property type="match status" value="1"/>
</dbReference>
<keyword evidence="11 21" id="KW-0460">Magnesium</keyword>
<dbReference type="UniPathway" id="UPA00219"/>
<dbReference type="FunFam" id="3.30.1490.20:FF:000007">
    <property type="entry name" value="D-alanine--D-alanine ligase"/>
    <property type="match status" value="1"/>
</dbReference>
<accession>A0A370CJC6</accession>
<evidence type="ECO:0000256" key="3">
    <source>
        <dbReference type="ARBA" id="ARBA00004496"/>
    </source>
</evidence>
<protein>
    <recommendedName>
        <fullName evidence="18">D-alanine--D-alanine ligase</fullName>
        <ecNumber evidence="18">6.3.2.4</ecNumber>
    </recommendedName>
    <alternativeName>
        <fullName evidence="18">D-Ala-D-Ala ligase</fullName>
    </alternativeName>
    <alternativeName>
        <fullName evidence="18">D-alanylalanine synthetase</fullName>
    </alternativeName>
</protein>
<dbReference type="PROSITE" id="PS00844">
    <property type="entry name" value="DALA_DALA_LIGASE_2"/>
    <property type="match status" value="1"/>
</dbReference>
<feature type="binding site" evidence="21">
    <location>
        <position position="305"/>
    </location>
    <ligand>
        <name>Mg(2+)</name>
        <dbReference type="ChEBI" id="CHEBI:18420"/>
        <label>1</label>
    </ligand>
</feature>
<dbReference type="Gene3D" id="3.40.50.20">
    <property type="match status" value="1"/>
</dbReference>
<feature type="binding site" evidence="21">
    <location>
        <position position="321"/>
    </location>
    <ligand>
        <name>Mg(2+)</name>
        <dbReference type="ChEBI" id="CHEBI:18420"/>
        <label>2</label>
    </ligand>
</feature>
<dbReference type="PROSITE" id="PS00843">
    <property type="entry name" value="DALA_DALA_LIGASE_1"/>
    <property type="match status" value="1"/>
</dbReference>
<keyword evidence="8 21" id="KW-0479">Metal-binding</keyword>
<keyword evidence="7 18" id="KW-0436">Ligase</keyword>
<dbReference type="Gene3D" id="3.30.470.20">
    <property type="entry name" value="ATP-grasp fold, B domain"/>
    <property type="match status" value="1"/>
</dbReference>
<evidence type="ECO:0000313" key="25">
    <source>
        <dbReference type="Proteomes" id="UP000226429"/>
    </source>
</evidence>
<evidence type="ECO:0000256" key="5">
    <source>
        <dbReference type="ARBA" id="ARBA00010871"/>
    </source>
</evidence>
<keyword evidence="10 22" id="KW-0067">ATP-binding</keyword>
<feature type="binding site" evidence="20">
    <location>
        <position position="137"/>
    </location>
    <ligand>
        <name>ATP</name>
        <dbReference type="ChEBI" id="CHEBI:30616"/>
    </ligand>
</feature>
<evidence type="ECO:0000256" key="22">
    <source>
        <dbReference type="PROSITE-ProRule" id="PRU00409"/>
    </source>
</evidence>
<comment type="subcellular location">
    <subcellularLocation>
        <location evidence="3 18">Cytoplasm</location>
    </subcellularLocation>
</comment>
<dbReference type="PANTHER" id="PTHR23132">
    <property type="entry name" value="D-ALANINE--D-ALANINE LIGASE"/>
    <property type="match status" value="1"/>
</dbReference>
<dbReference type="GO" id="GO:0005829">
    <property type="term" value="C:cytosol"/>
    <property type="evidence" value="ECO:0007669"/>
    <property type="project" value="TreeGrafter"/>
</dbReference>
<gene>
    <name evidence="18" type="primary">ddl</name>
    <name evidence="24" type="ORF">CFE62_001930</name>
</gene>
<dbReference type="EMBL" id="NMOS02000003">
    <property type="protein sequence ID" value="RDH40915.1"/>
    <property type="molecule type" value="Genomic_DNA"/>
</dbReference>
<dbReference type="HAMAP" id="MF_00047">
    <property type="entry name" value="Dala_Dala_lig"/>
    <property type="match status" value="1"/>
</dbReference>
<dbReference type="Proteomes" id="UP000226429">
    <property type="component" value="Unassembled WGS sequence"/>
</dbReference>
<dbReference type="GO" id="GO:0071555">
    <property type="term" value="P:cell wall organization"/>
    <property type="evidence" value="ECO:0007669"/>
    <property type="project" value="UniProtKB-KW"/>
</dbReference>
<keyword evidence="13 18" id="KW-0573">Peptidoglycan synthesis</keyword>
<evidence type="ECO:0000256" key="7">
    <source>
        <dbReference type="ARBA" id="ARBA00022598"/>
    </source>
</evidence>
<evidence type="ECO:0000256" key="9">
    <source>
        <dbReference type="ARBA" id="ARBA00022741"/>
    </source>
</evidence>
<comment type="cofactor">
    <cofactor evidence="1">
        <name>Mn(2+)</name>
        <dbReference type="ChEBI" id="CHEBI:29035"/>
    </cofactor>
</comment>
<comment type="caution">
    <text evidence="24">The sequence shown here is derived from an EMBL/GenBank/DDBJ whole genome shotgun (WGS) entry which is preliminary data.</text>
</comment>
<dbReference type="GO" id="GO:0008716">
    <property type="term" value="F:D-alanine-D-alanine ligase activity"/>
    <property type="evidence" value="ECO:0007669"/>
    <property type="project" value="UniProtKB-UniRule"/>
</dbReference>
<dbReference type="InterPro" id="IPR000291">
    <property type="entry name" value="D-Ala_lig_Van_CS"/>
</dbReference>
<feature type="binding site" evidence="20">
    <location>
        <begin position="182"/>
        <end position="184"/>
    </location>
    <ligand>
        <name>ATP</name>
        <dbReference type="ChEBI" id="CHEBI:30616"/>
    </ligand>
</feature>
<comment type="pathway">
    <text evidence="4 18">Cell wall biogenesis; peptidoglycan biosynthesis.</text>
</comment>
<evidence type="ECO:0000256" key="12">
    <source>
        <dbReference type="ARBA" id="ARBA00022960"/>
    </source>
</evidence>
<comment type="pathway">
    <text evidence="17">Glycan biosynthesis.</text>
</comment>
<evidence type="ECO:0000256" key="20">
    <source>
        <dbReference type="PIRSR" id="PIRSR039102-2"/>
    </source>
</evidence>
<keyword evidence="25" id="KW-1185">Reference proteome</keyword>
<evidence type="ECO:0000256" key="15">
    <source>
        <dbReference type="ARBA" id="ARBA00023316"/>
    </source>
</evidence>
<dbReference type="GO" id="GO:0009252">
    <property type="term" value="P:peptidoglycan biosynthetic process"/>
    <property type="evidence" value="ECO:0007669"/>
    <property type="project" value="UniProtKB-UniRule"/>
</dbReference>
<dbReference type="GO" id="GO:0046872">
    <property type="term" value="F:metal ion binding"/>
    <property type="evidence" value="ECO:0007669"/>
    <property type="project" value="UniProtKB-KW"/>
</dbReference>
<name>A0A370CJC6_9COXI</name>
<evidence type="ECO:0000256" key="13">
    <source>
        <dbReference type="ARBA" id="ARBA00022984"/>
    </source>
</evidence>
<feature type="binding site" evidence="20">
    <location>
        <begin position="220"/>
        <end position="227"/>
    </location>
    <ligand>
        <name>ATP</name>
        <dbReference type="ChEBI" id="CHEBI:30616"/>
    </ligand>
</feature>
<dbReference type="SUPFAM" id="SSF56059">
    <property type="entry name" value="Glutathione synthetase ATP-binding domain-like"/>
    <property type="match status" value="1"/>
</dbReference>
<evidence type="ECO:0000256" key="17">
    <source>
        <dbReference type="ARBA" id="ARBA00060592"/>
    </source>
</evidence>
<dbReference type="InterPro" id="IPR005905">
    <property type="entry name" value="D_ala_D_ala"/>
</dbReference>
<dbReference type="EC" id="6.3.2.4" evidence="18"/>
<evidence type="ECO:0000256" key="21">
    <source>
        <dbReference type="PIRSR" id="PIRSR039102-3"/>
    </source>
</evidence>
<dbReference type="GO" id="GO:0005524">
    <property type="term" value="F:ATP binding"/>
    <property type="evidence" value="ECO:0007669"/>
    <property type="project" value="UniProtKB-UniRule"/>
</dbReference>
<proteinExistence type="inferred from homology"/>
<comment type="cofactor">
    <cofactor evidence="21">
        <name>Mg(2+)</name>
        <dbReference type="ChEBI" id="CHEBI:18420"/>
    </cofactor>
    <cofactor evidence="21">
        <name>Mn(2+)</name>
        <dbReference type="ChEBI" id="CHEBI:29035"/>
    </cofactor>
    <text evidence="21">Binds 2 magnesium or manganese ions per subunit.</text>
</comment>
<evidence type="ECO:0000256" key="11">
    <source>
        <dbReference type="ARBA" id="ARBA00022842"/>
    </source>
</evidence>
<comment type="similarity">
    <text evidence="5 18">Belongs to the D-alanine--D-alanine ligase family.</text>
</comment>
<dbReference type="PROSITE" id="PS50975">
    <property type="entry name" value="ATP_GRASP"/>
    <property type="match status" value="1"/>
</dbReference>
<keyword evidence="12 18" id="KW-0133">Cell shape</keyword>
<feature type="binding site" evidence="21">
    <location>
        <position position="319"/>
    </location>
    <ligand>
        <name>Mg(2+)</name>
        <dbReference type="ChEBI" id="CHEBI:18420"/>
        <label>1</label>
    </ligand>
</feature>
<evidence type="ECO:0000256" key="8">
    <source>
        <dbReference type="ARBA" id="ARBA00022723"/>
    </source>
</evidence>
<dbReference type="FunFam" id="3.30.470.20:FF:000008">
    <property type="entry name" value="D-alanine--D-alanine ligase"/>
    <property type="match status" value="1"/>
</dbReference>
<evidence type="ECO:0000259" key="23">
    <source>
        <dbReference type="PROSITE" id="PS50975"/>
    </source>
</evidence>
<feature type="active site" evidence="19">
    <location>
        <position position="330"/>
    </location>
</feature>
<dbReference type="InterPro" id="IPR011127">
    <property type="entry name" value="Dala_Dala_lig_N"/>
</dbReference>